<organism evidence="1 2">
    <name type="scientific">Nephila pilipes</name>
    <name type="common">Giant wood spider</name>
    <name type="synonym">Nephila maculata</name>
    <dbReference type="NCBI Taxonomy" id="299642"/>
    <lineage>
        <taxon>Eukaryota</taxon>
        <taxon>Metazoa</taxon>
        <taxon>Ecdysozoa</taxon>
        <taxon>Arthropoda</taxon>
        <taxon>Chelicerata</taxon>
        <taxon>Arachnida</taxon>
        <taxon>Araneae</taxon>
        <taxon>Araneomorphae</taxon>
        <taxon>Entelegynae</taxon>
        <taxon>Araneoidea</taxon>
        <taxon>Nephilidae</taxon>
        <taxon>Nephila</taxon>
    </lineage>
</organism>
<protein>
    <submittedName>
        <fullName evidence="1">Uncharacterized protein</fullName>
    </submittedName>
</protein>
<comment type="caution">
    <text evidence="1">The sequence shown here is derived from an EMBL/GenBank/DDBJ whole genome shotgun (WGS) entry which is preliminary data.</text>
</comment>
<gene>
    <name evidence="1" type="ORF">NPIL_34201</name>
</gene>
<dbReference type="Proteomes" id="UP000887013">
    <property type="component" value="Unassembled WGS sequence"/>
</dbReference>
<accession>A0A8X6QZ68</accession>
<sequence length="113" mass="13341">MQEIWERGVDWDSELSDDLRTKWERWYSDIRCLVHVLVDTCCFSNLEIDSSRVEMMKRVQCEHYDAKLDCLEKEYLLNHKYAVFLLKDGFLRVKGRFRAEGADAEGEASNTLA</sequence>
<dbReference type="OrthoDB" id="7697913at2759"/>
<dbReference type="AlphaFoldDB" id="A0A8X6QZ68"/>
<proteinExistence type="predicted"/>
<dbReference type="EMBL" id="BMAW01132851">
    <property type="protein sequence ID" value="GFU45639.1"/>
    <property type="molecule type" value="Genomic_DNA"/>
</dbReference>
<keyword evidence="2" id="KW-1185">Reference proteome</keyword>
<name>A0A8X6QZ68_NEPPI</name>
<evidence type="ECO:0000313" key="1">
    <source>
        <dbReference type="EMBL" id="GFU45639.1"/>
    </source>
</evidence>
<evidence type="ECO:0000313" key="2">
    <source>
        <dbReference type="Proteomes" id="UP000887013"/>
    </source>
</evidence>
<reference evidence="1" key="1">
    <citation type="submission" date="2020-08" db="EMBL/GenBank/DDBJ databases">
        <title>Multicomponent nature underlies the extraordinary mechanical properties of spider dragline silk.</title>
        <authorList>
            <person name="Kono N."/>
            <person name="Nakamura H."/>
            <person name="Mori M."/>
            <person name="Yoshida Y."/>
            <person name="Ohtoshi R."/>
            <person name="Malay A.D."/>
            <person name="Moran D.A.P."/>
            <person name="Tomita M."/>
            <person name="Numata K."/>
            <person name="Arakawa K."/>
        </authorList>
    </citation>
    <scope>NUCLEOTIDE SEQUENCE</scope>
</reference>